<dbReference type="EMBL" id="BKCJ010529674">
    <property type="protein sequence ID" value="GFA99503.1"/>
    <property type="molecule type" value="Genomic_DNA"/>
</dbReference>
<evidence type="ECO:0000313" key="1">
    <source>
        <dbReference type="EMBL" id="GFA99503.1"/>
    </source>
</evidence>
<sequence length="216" mass="25160">MNQNHYEPNPCYGSNSFGFDQFQPPQLPIIHQPIREKTYADLLAEKQEVNINTQPFQYSFVHQPPQEEISVKFLQEKTNQIDSVKTFLRKFNRISFYEMPKVLSLAWETILEIELAFEDKHCQSEDILELYQRLHNDVQNIHEELAVYINTSSWDRPTICYNDDDDEDCTIAITPILSTEEPDNSLSMGDEQLDTILAMESDKLIKSSVEDLVLIP</sequence>
<name>A0A699KKF2_TANCI</name>
<gene>
    <name evidence="1" type="ORF">Tci_671475</name>
</gene>
<reference evidence="1" key="1">
    <citation type="journal article" date="2019" name="Sci. Rep.">
        <title>Draft genome of Tanacetum cinerariifolium, the natural source of mosquito coil.</title>
        <authorList>
            <person name="Yamashiro T."/>
            <person name="Shiraishi A."/>
            <person name="Satake H."/>
            <person name="Nakayama K."/>
        </authorList>
    </citation>
    <scope>NUCLEOTIDE SEQUENCE</scope>
</reference>
<organism evidence="1">
    <name type="scientific">Tanacetum cinerariifolium</name>
    <name type="common">Dalmatian daisy</name>
    <name type="synonym">Chrysanthemum cinerariifolium</name>
    <dbReference type="NCBI Taxonomy" id="118510"/>
    <lineage>
        <taxon>Eukaryota</taxon>
        <taxon>Viridiplantae</taxon>
        <taxon>Streptophyta</taxon>
        <taxon>Embryophyta</taxon>
        <taxon>Tracheophyta</taxon>
        <taxon>Spermatophyta</taxon>
        <taxon>Magnoliopsida</taxon>
        <taxon>eudicotyledons</taxon>
        <taxon>Gunneridae</taxon>
        <taxon>Pentapetalae</taxon>
        <taxon>asterids</taxon>
        <taxon>campanulids</taxon>
        <taxon>Asterales</taxon>
        <taxon>Asteraceae</taxon>
        <taxon>Asteroideae</taxon>
        <taxon>Anthemideae</taxon>
        <taxon>Anthemidinae</taxon>
        <taxon>Tanacetum</taxon>
    </lineage>
</organism>
<protein>
    <recommendedName>
        <fullName evidence="2">Reverse transcriptase domain-containing protein</fullName>
    </recommendedName>
</protein>
<accession>A0A699KKF2</accession>
<feature type="non-terminal residue" evidence="1">
    <location>
        <position position="216"/>
    </location>
</feature>
<proteinExistence type="predicted"/>
<comment type="caution">
    <text evidence="1">The sequence shown here is derived from an EMBL/GenBank/DDBJ whole genome shotgun (WGS) entry which is preliminary data.</text>
</comment>
<dbReference type="AlphaFoldDB" id="A0A699KKF2"/>
<evidence type="ECO:0008006" key="2">
    <source>
        <dbReference type="Google" id="ProtNLM"/>
    </source>
</evidence>